<keyword evidence="2 4" id="KW-0808">Transferase</keyword>
<name>A0ABU5IA51_9BURK</name>
<protein>
    <submittedName>
        <fullName evidence="4">Glycosyltransferase family 8 protein</fullName>
        <ecNumber evidence="4">2.-.-.-</ecNumber>
    </submittedName>
</protein>
<dbReference type="EMBL" id="JAXOJX010000005">
    <property type="protein sequence ID" value="MDZ5455986.1"/>
    <property type="molecule type" value="Genomic_DNA"/>
</dbReference>
<sequence>MQLVSNKKHEKKPYAMLPVAVAADAAYLMPLATTLRSIADNNEQSWPLQFFVLNDGIDCDARKQIESSLPDGAAVFQWIDIDLKPFQAFKTLPRISKMTFARLVLPFVLPIHIETIIYLDIDVLVLGSLTELSLVLLNDAPFAAVKDPLDLCIHDPSARNAGVPMVNKYFNAGMLLIQPFQWRKKYISERAIDYLTNYPQTPFADQDALNVAADGAWLELSNVWNFQGHRTTDIQKWQTLLKPHVIHFVTEQKPWKPQFPSAYAQLYDSYRGRTKFARKPSAIFADVVIGYICRMIKILRNSLSITRLCASFK</sequence>
<dbReference type="Proteomes" id="UP001293718">
    <property type="component" value="Unassembled WGS sequence"/>
</dbReference>
<dbReference type="InterPro" id="IPR002495">
    <property type="entry name" value="Glyco_trans_8"/>
</dbReference>
<comment type="caution">
    <text evidence="4">The sequence shown here is derived from an EMBL/GenBank/DDBJ whole genome shotgun (WGS) entry which is preliminary data.</text>
</comment>
<organism evidence="4 5">
    <name type="scientific">Azohydromonas lata</name>
    <dbReference type="NCBI Taxonomy" id="45677"/>
    <lineage>
        <taxon>Bacteria</taxon>
        <taxon>Pseudomonadati</taxon>
        <taxon>Pseudomonadota</taxon>
        <taxon>Betaproteobacteria</taxon>
        <taxon>Burkholderiales</taxon>
        <taxon>Sphaerotilaceae</taxon>
        <taxon>Azohydromonas</taxon>
    </lineage>
</organism>
<evidence type="ECO:0000256" key="1">
    <source>
        <dbReference type="ARBA" id="ARBA00022676"/>
    </source>
</evidence>
<keyword evidence="5" id="KW-1185">Reference proteome</keyword>
<dbReference type="EC" id="2.-.-.-" evidence="4"/>
<evidence type="ECO:0000313" key="5">
    <source>
        <dbReference type="Proteomes" id="UP001293718"/>
    </source>
</evidence>
<keyword evidence="3" id="KW-0479">Metal-binding</keyword>
<evidence type="ECO:0000256" key="3">
    <source>
        <dbReference type="ARBA" id="ARBA00022723"/>
    </source>
</evidence>
<dbReference type="SUPFAM" id="SSF53448">
    <property type="entry name" value="Nucleotide-diphospho-sugar transferases"/>
    <property type="match status" value="1"/>
</dbReference>
<keyword evidence="1" id="KW-0328">Glycosyltransferase</keyword>
<dbReference type="PANTHER" id="PTHR13778">
    <property type="entry name" value="GLYCOSYLTRANSFERASE 8 DOMAIN-CONTAINING PROTEIN"/>
    <property type="match status" value="1"/>
</dbReference>
<evidence type="ECO:0000256" key="2">
    <source>
        <dbReference type="ARBA" id="ARBA00022679"/>
    </source>
</evidence>
<dbReference type="Pfam" id="PF01501">
    <property type="entry name" value="Glyco_transf_8"/>
    <property type="match status" value="1"/>
</dbReference>
<dbReference type="GO" id="GO:0016740">
    <property type="term" value="F:transferase activity"/>
    <property type="evidence" value="ECO:0007669"/>
    <property type="project" value="UniProtKB-KW"/>
</dbReference>
<reference evidence="4 5" key="1">
    <citation type="submission" date="2023-11" db="EMBL/GenBank/DDBJ databases">
        <title>Draft genome of Azohydromonas lata strain H1 (DSM1123), a polyhydroxyalkanoate producer.</title>
        <authorList>
            <person name="Traversa D."/>
            <person name="D'Addabbo P."/>
            <person name="Pazzani C."/>
            <person name="Manzari C."/>
            <person name="Chiara M."/>
            <person name="Scrascia M."/>
        </authorList>
    </citation>
    <scope>NUCLEOTIDE SEQUENCE [LARGE SCALE GENOMIC DNA]</scope>
    <source>
        <strain evidence="4 5">H1</strain>
    </source>
</reference>
<gene>
    <name evidence="4" type="ORF">SM757_05320</name>
</gene>
<dbReference type="Gene3D" id="3.90.550.10">
    <property type="entry name" value="Spore Coat Polysaccharide Biosynthesis Protein SpsA, Chain A"/>
    <property type="match status" value="1"/>
</dbReference>
<dbReference type="PANTHER" id="PTHR13778:SF47">
    <property type="entry name" value="LIPOPOLYSACCHARIDE 1,3-GALACTOSYLTRANSFERASE"/>
    <property type="match status" value="1"/>
</dbReference>
<accession>A0ABU5IA51</accession>
<dbReference type="RefSeq" id="WP_322464669.1">
    <property type="nucleotide sequence ID" value="NZ_JAXOJX010000005.1"/>
</dbReference>
<dbReference type="InterPro" id="IPR050748">
    <property type="entry name" value="Glycosyltrans_8_dom-fam"/>
</dbReference>
<dbReference type="CDD" id="cd04194">
    <property type="entry name" value="GT8_A4GalT_like"/>
    <property type="match status" value="1"/>
</dbReference>
<proteinExistence type="predicted"/>
<dbReference type="InterPro" id="IPR029044">
    <property type="entry name" value="Nucleotide-diphossugar_trans"/>
</dbReference>
<evidence type="ECO:0000313" key="4">
    <source>
        <dbReference type="EMBL" id="MDZ5455986.1"/>
    </source>
</evidence>